<reference evidence="2" key="2">
    <citation type="submission" date="2022-08" db="UniProtKB">
        <authorList>
            <consortium name="EnsemblMetazoa"/>
        </authorList>
    </citation>
    <scope>IDENTIFICATION</scope>
    <source>
        <strain evidence="2">STECLA/ALBI9_A</strain>
    </source>
</reference>
<feature type="region of interest" description="Disordered" evidence="1">
    <location>
        <begin position="499"/>
        <end position="566"/>
    </location>
</feature>
<proteinExistence type="predicted"/>
<sequence>MTANRALLQSIREDDFVEYFLFPAASTDPQDVQLENSDASLEVLLQNVNRIAEEFCQQYIWHRDAFHVVPRPNNGSRLLIEVANGTEGSPLGGSSSEAPLPAHLHGISHVGDNIQDEWFIVALLFHLTERLPGLAVRVIDADGEFLLIEAAEQLPRWATPETCEGKVFIVNGTLRLLEGKVEDGDNPSPAPDIGAALELVRGPDGTQYTVSDEVMRCIRDRIVDFPGKITDHHHRATVYVPVGVAAVLRENPQLVAPAVLAFRNRDPIDLKVCRAMRFFPPECCVYASVTFTKCLYAMLSQSRYLPDRRTGWTIPPATDPNHKAHLLGLKLACGFEILASQAKAARTDWESDKGWQSYRDSLAAKGYFRGNIEGSQEHTKLLAIAREYYAEHRESMRSTPKIGEEIVSILRRNEWDVEELRKQGEALPAADSDDWMNISPEELDRMLTERYGAKKLFSLNCNGNTQQAATDVSETFTSMVSEFLDRKSEYDGIVVEPEQATAPTVDPALLQGVKPSPTKPKRTRSKGARDRKGNNAGARSPPGTASTGKADDVSPSHQPSSNSIDFDAGAFGMHVKNMLDLLIPEDRWDSSEESEMSDYSQEEGQDEYERNLEDMSPTRVNRAIQGELKSYMDQMDRELAGTTIGRSFETAIGHGEGEESVEQSSSQPAADDFDDIETFKPVNIDVNTLRNMMESYQSQLGGPGPAANLLGSMGVQIAKGGGGGVGGSTKQTDV</sequence>
<dbReference type="InterPro" id="IPR010770">
    <property type="entry name" value="Ecd"/>
</dbReference>
<evidence type="ECO:0000313" key="3">
    <source>
        <dbReference type="Proteomes" id="UP000069272"/>
    </source>
</evidence>
<name>A0A182FDW4_ANOAL</name>
<dbReference type="CTD" id="11319"/>
<feature type="region of interest" description="Disordered" evidence="1">
    <location>
        <begin position="589"/>
        <end position="608"/>
    </location>
</feature>
<feature type="compositionally biased region" description="Polar residues" evidence="1">
    <location>
        <begin position="555"/>
        <end position="564"/>
    </location>
</feature>
<dbReference type="STRING" id="7167.A0A182FDW4"/>
<dbReference type="VEuPathDB" id="VectorBase:AALB20_031136"/>
<reference evidence="2 3" key="1">
    <citation type="journal article" date="2017" name="G3 (Bethesda)">
        <title>The Physical Genome Mapping of Anopheles albimanus Corrected Scaffold Misassemblies and Identified Interarm Rearrangements in Genus Anopheles.</title>
        <authorList>
            <person name="Artemov G.N."/>
            <person name="Peery A.N."/>
            <person name="Jiang X."/>
            <person name="Tu Z."/>
            <person name="Stegniy V.N."/>
            <person name="Sharakhova M.V."/>
            <person name="Sharakhov I.V."/>
        </authorList>
    </citation>
    <scope>NUCLEOTIDE SEQUENCE [LARGE SCALE GENOMIC DNA]</scope>
    <source>
        <strain evidence="2 3">ALBI9_A</strain>
    </source>
</reference>
<organism evidence="2 3">
    <name type="scientific">Anopheles albimanus</name>
    <name type="common">New world malaria mosquito</name>
    <dbReference type="NCBI Taxonomy" id="7167"/>
    <lineage>
        <taxon>Eukaryota</taxon>
        <taxon>Metazoa</taxon>
        <taxon>Ecdysozoa</taxon>
        <taxon>Arthropoda</taxon>
        <taxon>Hexapoda</taxon>
        <taxon>Insecta</taxon>
        <taxon>Pterygota</taxon>
        <taxon>Neoptera</taxon>
        <taxon>Endopterygota</taxon>
        <taxon>Diptera</taxon>
        <taxon>Nematocera</taxon>
        <taxon>Culicoidea</taxon>
        <taxon>Culicidae</taxon>
        <taxon>Anophelinae</taxon>
        <taxon>Anopheles</taxon>
    </lineage>
</organism>
<dbReference type="OrthoDB" id="27237at2759"/>
<dbReference type="Proteomes" id="UP000069272">
    <property type="component" value="Chromosome 3L"/>
</dbReference>
<dbReference type="PANTHER" id="PTHR13060:SF0">
    <property type="entry name" value="PROTEIN ECDYSONELESS HOMOLOG"/>
    <property type="match status" value="1"/>
</dbReference>
<keyword evidence="3" id="KW-1185">Reference proteome</keyword>
<accession>A0A182FDW4</accession>
<dbReference type="PANTHER" id="PTHR13060">
    <property type="entry name" value="SGT1 PROTEIN HSGT1 SUPPRESSOR OF GCR2"/>
    <property type="match status" value="1"/>
</dbReference>
<evidence type="ECO:0000313" key="2">
    <source>
        <dbReference type="EnsemblMetazoa" id="AALB004705-PA"/>
    </source>
</evidence>
<dbReference type="RefSeq" id="XP_035788397.1">
    <property type="nucleotide sequence ID" value="XM_035932504.1"/>
</dbReference>
<dbReference type="AlphaFoldDB" id="A0A182FDW4"/>
<dbReference type="VEuPathDB" id="VectorBase:AALB004705"/>
<feature type="compositionally biased region" description="Acidic residues" evidence="1">
    <location>
        <begin position="591"/>
        <end position="606"/>
    </location>
</feature>
<protein>
    <submittedName>
        <fullName evidence="2">Uncharacterized protein</fullName>
    </submittedName>
</protein>
<dbReference type="EnsemblMetazoa" id="AALB004705-RA">
    <property type="protein sequence ID" value="AALB004705-PA"/>
    <property type="gene ID" value="AALB004705"/>
</dbReference>
<dbReference type="GO" id="GO:0005634">
    <property type="term" value="C:nucleus"/>
    <property type="evidence" value="ECO:0007669"/>
    <property type="project" value="TreeGrafter"/>
</dbReference>
<dbReference type="Pfam" id="PF07093">
    <property type="entry name" value="SGT1"/>
    <property type="match status" value="1"/>
</dbReference>
<dbReference type="KEGG" id="aali:118464829"/>
<dbReference type="GeneID" id="118464829"/>
<evidence type="ECO:0000256" key="1">
    <source>
        <dbReference type="SAM" id="MobiDB-lite"/>
    </source>
</evidence>